<evidence type="ECO:0000259" key="2">
    <source>
        <dbReference type="Pfam" id="PF10536"/>
    </source>
</evidence>
<sequence>MVYFKDKSSPSGEHHLTILDNQNQPMEKGTMLAVYEPLIGGRNVNPWSRLTNSSHLGEWCQEISLNKNIKAWTLRATHHEPPRHQPSDDFAHLCTLGRSIIEGDAKLRYLKIYDAIYASLFTYDHNSDIVKAFCEAWCPLTNTLLTSAGELSISLQDLRELAGLPMTGYLYDEVVPSALELTGVDEKRERFIPRSSKYLLYAYHLLQRPDDNRCSHVSIDKWVKFWSKKTTKYHPPPPRKEKKTVQRKLTHNPLGDIAIHETWSTAEEALFAKLCIERSLKEEVYLAAYLTCWLCMFVLPGKDVNSIRPITFKMAFLMVNDRRVTLAILVLASIYEGLNTVATFPKLAGMSHPFPIHFVYAWLACYFKTHYSVWQELCGRKMMRLSSEGGAKYYEPREPRKRIHKAEFIS</sequence>
<dbReference type="Pfam" id="PF10536">
    <property type="entry name" value="PMD"/>
    <property type="match status" value="1"/>
</dbReference>
<keyword evidence="4" id="KW-1185">Reference proteome</keyword>
<evidence type="ECO:0000313" key="4">
    <source>
        <dbReference type="Proteomes" id="UP001289374"/>
    </source>
</evidence>
<evidence type="ECO:0000256" key="1">
    <source>
        <dbReference type="SAM" id="Phobius"/>
    </source>
</evidence>
<dbReference type="InterPro" id="IPR019557">
    <property type="entry name" value="AminoTfrase-like_pln_mobile"/>
</dbReference>
<gene>
    <name evidence="3" type="ORF">Sango_2308900</name>
</gene>
<name>A0AAE2BLG2_9LAMI</name>
<feature type="transmembrane region" description="Helical" evidence="1">
    <location>
        <begin position="284"/>
        <end position="302"/>
    </location>
</feature>
<dbReference type="AlphaFoldDB" id="A0AAE2BLG2"/>
<comment type="caution">
    <text evidence="3">The sequence shown here is derived from an EMBL/GenBank/DDBJ whole genome shotgun (WGS) entry which is preliminary data.</text>
</comment>
<keyword evidence="1" id="KW-0812">Transmembrane</keyword>
<reference evidence="3" key="1">
    <citation type="submission" date="2020-06" db="EMBL/GenBank/DDBJ databases">
        <authorList>
            <person name="Li T."/>
            <person name="Hu X."/>
            <person name="Zhang T."/>
            <person name="Song X."/>
            <person name="Zhang H."/>
            <person name="Dai N."/>
            <person name="Sheng W."/>
            <person name="Hou X."/>
            <person name="Wei L."/>
        </authorList>
    </citation>
    <scope>NUCLEOTIDE SEQUENCE</scope>
    <source>
        <strain evidence="3">K16</strain>
        <tissue evidence="3">Leaf</tissue>
    </source>
</reference>
<evidence type="ECO:0000313" key="3">
    <source>
        <dbReference type="EMBL" id="KAK4389719.1"/>
    </source>
</evidence>
<keyword evidence="1" id="KW-0472">Membrane</keyword>
<keyword evidence="1" id="KW-1133">Transmembrane helix</keyword>
<proteinExistence type="predicted"/>
<reference evidence="3" key="2">
    <citation type="journal article" date="2024" name="Plant">
        <title>Genomic evolution and insights into agronomic trait innovations of Sesamum species.</title>
        <authorList>
            <person name="Miao H."/>
            <person name="Wang L."/>
            <person name="Qu L."/>
            <person name="Liu H."/>
            <person name="Sun Y."/>
            <person name="Le M."/>
            <person name="Wang Q."/>
            <person name="Wei S."/>
            <person name="Zheng Y."/>
            <person name="Lin W."/>
            <person name="Duan Y."/>
            <person name="Cao H."/>
            <person name="Xiong S."/>
            <person name="Wang X."/>
            <person name="Wei L."/>
            <person name="Li C."/>
            <person name="Ma Q."/>
            <person name="Ju M."/>
            <person name="Zhao R."/>
            <person name="Li G."/>
            <person name="Mu C."/>
            <person name="Tian Q."/>
            <person name="Mei H."/>
            <person name="Zhang T."/>
            <person name="Gao T."/>
            <person name="Zhang H."/>
        </authorList>
    </citation>
    <scope>NUCLEOTIDE SEQUENCE</scope>
    <source>
        <strain evidence="3">K16</strain>
    </source>
</reference>
<dbReference type="PANTHER" id="PTHR36607">
    <property type="entry name" value="1,2-DIHYDROXY-3-KETO-5-METHYLTHIOPENTENE DIOXYGENASE 4"/>
    <property type="match status" value="1"/>
</dbReference>
<feature type="domain" description="Aminotransferase-like plant mobile" evidence="2">
    <location>
        <begin position="112"/>
        <end position="168"/>
    </location>
</feature>
<feature type="transmembrane region" description="Helical" evidence="1">
    <location>
        <begin position="354"/>
        <end position="374"/>
    </location>
</feature>
<accession>A0AAE2BLG2</accession>
<organism evidence="3 4">
    <name type="scientific">Sesamum angolense</name>
    <dbReference type="NCBI Taxonomy" id="2727404"/>
    <lineage>
        <taxon>Eukaryota</taxon>
        <taxon>Viridiplantae</taxon>
        <taxon>Streptophyta</taxon>
        <taxon>Embryophyta</taxon>
        <taxon>Tracheophyta</taxon>
        <taxon>Spermatophyta</taxon>
        <taxon>Magnoliopsida</taxon>
        <taxon>eudicotyledons</taxon>
        <taxon>Gunneridae</taxon>
        <taxon>Pentapetalae</taxon>
        <taxon>asterids</taxon>
        <taxon>lamiids</taxon>
        <taxon>Lamiales</taxon>
        <taxon>Pedaliaceae</taxon>
        <taxon>Sesamum</taxon>
    </lineage>
</organism>
<feature type="transmembrane region" description="Helical" evidence="1">
    <location>
        <begin position="323"/>
        <end position="342"/>
    </location>
</feature>
<dbReference type="EMBL" id="JACGWL010000013">
    <property type="protein sequence ID" value="KAK4389719.1"/>
    <property type="molecule type" value="Genomic_DNA"/>
</dbReference>
<dbReference type="Proteomes" id="UP001289374">
    <property type="component" value="Unassembled WGS sequence"/>
</dbReference>
<protein>
    <recommendedName>
        <fullName evidence="2">Aminotransferase-like plant mobile domain-containing protein</fullName>
    </recommendedName>
</protein>
<dbReference type="PANTHER" id="PTHR36607:SF23">
    <property type="entry name" value="AMINOTRANSFERASE-LIKE PLANT MOBILE DOMAIN-CONTAINING PROTEIN"/>
    <property type="match status" value="1"/>
</dbReference>